<dbReference type="Proteomes" id="UP000490980">
    <property type="component" value="Unassembled WGS sequence"/>
</dbReference>
<dbReference type="EMBL" id="JAARLZ010000003">
    <property type="protein sequence ID" value="NII06324.1"/>
    <property type="molecule type" value="Genomic_DNA"/>
</dbReference>
<organism evidence="1 2">
    <name type="scientific">Luteibacter anthropi</name>
    <dbReference type="NCBI Taxonomy" id="564369"/>
    <lineage>
        <taxon>Bacteria</taxon>
        <taxon>Pseudomonadati</taxon>
        <taxon>Pseudomonadota</taxon>
        <taxon>Gammaproteobacteria</taxon>
        <taxon>Lysobacterales</taxon>
        <taxon>Rhodanobacteraceae</taxon>
        <taxon>Luteibacter</taxon>
    </lineage>
</organism>
<gene>
    <name evidence="1" type="ORF">HBF25_08005</name>
</gene>
<accession>A0A7X5U9K6</accession>
<dbReference type="InterPro" id="IPR021488">
    <property type="entry name" value="DUF3142"/>
</dbReference>
<reference evidence="1 2" key="1">
    <citation type="submission" date="2020-03" db="EMBL/GenBank/DDBJ databases">
        <authorList>
            <person name="Lai Q."/>
        </authorList>
    </citation>
    <scope>NUCLEOTIDE SEQUENCE [LARGE SCALE GENOMIC DNA]</scope>
    <source>
        <strain evidence="1 2">CCUG 25036</strain>
    </source>
</reference>
<comment type="caution">
    <text evidence="1">The sequence shown here is derived from an EMBL/GenBank/DDBJ whole genome shotgun (WGS) entry which is preliminary data.</text>
</comment>
<evidence type="ECO:0000313" key="1">
    <source>
        <dbReference type="EMBL" id="NII06324.1"/>
    </source>
</evidence>
<name>A0A7X5U9K6_9GAMM</name>
<protein>
    <submittedName>
        <fullName evidence="1">DUF3142 domain-containing protein</fullName>
    </submittedName>
</protein>
<evidence type="ECO:0000313" key="2">
    <source>
        <dbReference type="Proteomes" id="UP000490980"/>
    </source>
</evidence>
<proteinExistence type="predicted"/>
<dbReference type="AlphaFoldDB" id="A0A7X5U9K6"/>
<dbReference type="Pfam" id="PF11340">
    <property type="entry name" value="DUF3142"/>
    <property type="match status" value="1"/>
</dbReference>
<sequence>MAVLVPLAACHRPPPLSHDAYIWQRQWTPGLRDAIAASADLVRDWRVLAAQADRDGRFHAFTPDTASLGGRPAIAVIRIDGRLARFDADDLVDRIDEVRKRWPAVAGVEIDYDCPTSRLPAYADFLQRLKQRLGKTPLSITALPTWLGSADLNALLAIPDESVLQVHAVQAPQAGLFNPDVASRWVADFAKRTRRPFRVALPTYGSRVSWNADGSLLAVESESAALAAGAVASELYAAPATVLAFVEHLRDHRPPRLAGVVWFRLPTVEDTRAWSLATWRGVVSGHLETEPVKVSLSVAGPDQPSDVIIENPGAVDAEAPVRVDLPAGCTLADGIDGYALKRTGESLSLVAVQARPLPAHASRPIGWARCAPGTTVSLSAQGKPVS</sequence>
<keyword evidence="2" id="KW-1185">Reference proteome</keyword>